<proteinExistence type="predicted"/>
<dbReference type="AlphaFoldDB" id="A0AAQ4CMY9"/>
<dbReference type="InterPro" id="IPR006677">
    <property type="entry name" value="tRNA_intron_Endonuc_cat-like"/>
</dbReference>
<dbReference type="InterPro" id="IPR036167">
    <property type="entry name" value="tRNA_intron_Endo_cat-like_sf"/>
</dbReference>
<keyword evidence="3" id="KW-1185">Reference proteome</keyword>
<dbReference type="GO" id="GO:0003676">
    <property type="term" value="F:nucleic acid binding"/>
    <property type="evidence" value="ECO:0007669"/>
    <property type="project" value="InterPro"/>
</dbReference>
<dbReference type="RefSeq" id="WP_229571191.1">
    <property type="nucleotide sequence ID" value="NZ_AP025226.1"/>
</dbReference>
<evidence type="ECO:0000259" key="1">
    <source>
        <dbReference type="Pfam" id="PF01974"/>
    </source>
</evidence>
<dbReference type="SUPFAM" id="SSF53032">
    <property type="entry name" value="tRNA-intron endonuclease catalytic domain-like"/>
    <property type="match status" value="1"/>
</dbReference>
<dbReference type="InterPro" id="IPR011856">
    <property type="entry name" value="tRNA_endonuc-like_dom_sf"/>
</dbReference>
<organism evidence="2 3">
    <name type="scientific">Saccharolobus caldissimus</name>
    <dbReference type="NCBI Taxonomy" id="1702097"/>
    <lineage>
        <taxon>Archaea</taxon>
        <taxon>Thermoproteota</taxon>
        <taxon>Thermoprotei</taxon>
        <taxon>Sulfolobales</taxon>
        <taxon>Sulfolobaceae</taxon>
        <taxon>Saccharolobus</taxon>
    </lineage>
</organism>
<dbReference type="GeneID" id="68864909"/>
<dbReference type="EMBL" id="AP025226">
    <property type="protein sequence ID" value="BDB97170.1"/>
    <property type="molecule type" value="Genomic_DNA"/>
</dbReference>
<accession>A0AAQ4CMY9</accession>
<evidence type="ECO:0000313" key="3">
    <source>
        <dbReference type="Proteomes" id="UP001319921"/>
    </source>
</evidence>
<dbReference type="Pfam" id="PF01974">
    <property type="entry name" value="tRNA_int_endo"/>
    <property type="match status" value="1"/>
</dbReference>
<dbReference type="Proteomes" id="UP001319921">
    <property type="component" value="Chromosome"/>
</dbReference>
<feature type="domain" description="tRNA intron endonuclease catalytic" evidence="1">
    <location>
        <begin position="32"/>
        <end position="112"/>
    </location>
</feature>
<dbReference type="NCBIfam" id="NF007084">
    <property type="entry name" value="PRK09539.1-1"/>
    <property type="match status" value="1"/>
</dbReference>
<name>A0AAQ4CMY9_9CREN</name>
<gene>
    <name evidence="2" type="ORF">SACC_01870</name>
</gene>
<protein>
    <recommendedName>
        <fullName evidence="1">tRNA intron endonuclease catalytic domain-containing protein</fullName>
    </recommendedName>
</protein>
<dbReference type="GO" id="GO:0006388">
    <property type="term" value="P:tRNA splicing, via endonucleolytic cleavage and ligation"/>
    <property type="evidence" value="ECO:0007669"/>
    <property type="project" value="InterPro"/>
</dbReference>
<sequence length="122" mass="14276">MSESNESVLAKIYEILNSTKQISDNLIYSVNWNKLDVYVDLRQRGRVVEDGIDDRTLIIKDKGSGKYKAMIMIIDENEKINFKQILDKLYQSKSMDMELYISIVDKYGDITYYSLSEIKMIK</sequence>
<dbReference type="KEGG" id="scas:SACC_01870"/>
<dbReference type="GO" id="GO:0000213">
    <property type="term" value="F:tRNA-intron lyase activity"/>
    <property type="evidence" value="ECO:0007669"/>
    <property type="project" value="InterPro"/>
</dbReference>
<reference evidence="2 3" key="1">
    <citation type="journal article" date="2022" name="Microbiol. Resour. Announc.">
        <title>Complete Genome Sequence of the Hyperthermophilic and Acidophilic Archaeon Saccharolobus caldissimus Strain HS-3T.</title>
        <authorList>
            <person name="Sakai H.D."/>
            <person name="Kurosawa N."/>
        </authorList>
    </citation>
    <scope>NUCLEOTIDE SEQUENCE [LARGE SCALE GENOMIC DNA]</scope>
    <source>
        <strain evidence="2 3">JCM32116</strain>
    </source>
</reference>
<dbReference type="Gene3D" id="3.40.1350.10">
    <property type="match status" value="1"/>
</dbReference>
<evidence type="ECO:0000313" key="2">
    <source>
        <dbReference type="EMBL" id="BDB97170.1"/>
    </source>
</evidence>